<comment type="pathway">
    <text evidence="4">Amino-acid biosynthesis; L-leucine biosynthesis; L-leucine from 3-methyl-2-oxobutanoate: step 2/4.</text>
</comment>
<dbReference type="InterPro" id="IPR036008">
    <property type="entry name" value="Aconitase_4Fe-4S_dom"/>
</dbReference>
<gene>
    <name evidence="16" type="ORF">KFK14_05010</name>
</gene>
<sequence>MEHSAGKLIGKETAPGNRAGRTLFDKIWTIHQAAEINSETDLILIDRVLLHERTGAIALKSLAAAGREVLAPSQAFVTMDHVVDTLPGRTDATSMPTGTDFIVATREFATRAGITLFDLGDPDQGIGHVISPELGIVLPGTTLVCPDSHTCSQGALGALAWGIGSTAAEHVLATSTLRVKRPRTMRITIDGVLAAGVTAKDLALYLLHRFGSAGGAGHIVEYAGTAVAALDVEARLTLCNMATEFGAFSAIIAPDDKVFTFLKGRRYAPGDADWDAAMASWKELRSDEDATFDAEHRIDAAEVTPMVTWGISPQQAVPLDASIPHFADVSARDPRELYDRALAYMDIAPAKPMIGLPIDAAFIGSCTNSRISDLRRAAAILAGRKIAPGVTAICVPGSTRVRKQAQDEGLDQIFLDAGFEWRESGCSMCFYAGGESFGHRQRVISSTNRNFESRQGPETRTHLASPETVAASAVMGAIADPRGFA</sequence>
<evidence type="ECO:0000313" key="16">
    <source>
        <dbReference type="EMBL" id="QUT06805.1"/>
    </source>
</evidence>
<dbReference type="InterPro" id="IPR015931">
    <property type="entry name" value="Acnase/IPM_dHydase_lsu_aba_1/3"/>
</dbReference>
<dbReference type="EC" id="4.2.1.33" evidence="6"/>
<dbReference type="PANTHER" id="PTHR43822:SF9">
    <property type="entry name" value="3-ISOPROPYLMALATE DEHYDRATASE"/>
    <property type="match status" value="1"/>
</dbReference>
<dbReference type="InterPro" id="IPR050067">
    <property type="entry name" value="IPM_dehydratase_rel_enz"/>
</dbReference>
<dbReference type="KEGG" id="spph:KFK14_05010"/>
<keyword evidence="13" id="KW-0456">Lyase</keyword>
<dbReference type="InterPro" id="IPR018136">
    <property type="entry name" value="Aconitase_4Fe-4S_BS"/>
</dbReference>
<dbReference type="Pfam" id="PF00330">
    <property type="entry name" value="Aconitase"/>
    <property type="match status" value="1"/>
</dbReference>
<evidence type="ECO:0000313" key="17">
    <source>
        <dbReference type="Proteomes" id="UP000681425"/>
    </source>
</evidence>
<evidence type="ECO:0000256" key="14">
    <source>
        <dbReference type="ARBA" id="ARBA00023304"/>
    </source>
</evidence>
<evidence type="ECO:0000256" key="3">
    <source>
        <dbReference type="ARBA" id="ARBA00002695"/>
    </source>
</evidence>
<dbReference type="PANTHER" id="PTHR43822">
    <property type="entry name" value="HOMOACONITASE, MITOCHONDRIAL-RELATED"/>
    <property type="match status" value="1"/>
</dbReference>
<dbReference type="NCBIfam" id="NF004016">
    <property type="entry name" value="PRK05478.1"/>
    <property type="match status" value="1"/>
</dbReference>
<keyword evidence="8" id="KW-0004">4Fe-4S</keyword>
<comment type="function">
    <text evidence="3">Catalyzes the isomerization between 2-isopropylmalate and 3-isopropylmalate, via the formation of 2-isopropylmaleate.</text>
</comment>
<dbReference type="Gene3D" id="3.30.499.10">
    <property type="entry name" value="Aconitase, domain 3"/>
    <property type="match status" value="2"/>
</dbReference>
<evidence type="ECO:0000256" key="6">
    <source>
        <dbReference type="ARBA" id="ARBA00011998"/>
    </source>
</evidence>
<evidence type="ECO:0000256" key="4">
    <source>
        <dbReference type="ARBA" id="ARBA00004729"/>
    </source>
</evidence>
<evidence type="ECO:0000256" key="13">
    <source>
        <dbReference type="ARBA" id="ARBA00023239"/>
    </source>
</evidence>
<keyword evidence="9" id="KW-0028">Amino-acid biosynthesis</keyword>
<evidence type="ECO:0000256" key="7">
    <source>
        <dbReference type="ARBA" id="ARBA00022430"/>
    </source>
</evidence>
<comment type="cofactor">
    <cofactor evidence="2">
        <name>[4Fe-4S] cluster</name>
        <dbReference type="ChEBI" id="CHEBI:49883"/>
    </cofactor>
</comment>
<dbReference type="GO" id="GO:0051539">
    <property type="term" value="F:4 iron, 4 sulfur cluster binding"/>
    <property type="evidence" value="ECO:0007669"/>
    <property type="project" value="UniProtKB-KW"/>
</dbReference>
<keyword evidence="14" id="KW-0100">Branched-chain amino acid biosynthesis</keyword>
<evidence type="ECO:0000256" key="5">
    <source>
        <dbReference type="ARBA" id="ARBA00011271"/>
    </source>
</evidence>
<dbReference type="GO" id="GO:0003861">
    <property type="term" value="F:3-isopropylmalate dehydratase activity"/>
    <property type="evidence" value="ECO:0007669"/>
    <property type="project" value="UniProtKB-EC"/>
</dbReference>
<protein>
    <recommendedName>
        <fullName evidence="6">3-isopropylmalate dehydratase</fullName>
        <ecNumber evidence="6">4.2.1.33</ecNumber>
    </recommendedName>
</protein>
<reference evidence="16" key="1">
    <citation type="submission" date="2021-04" db="EMBL/GenBank/DDBJ databases">
        <title>Isolation of p-tert-butylphenol degrading bacteria Sphingobium phenoxybenzoativorans Tas13 from active sludge.</title>
        <authorList>
            <person name="Li Y."/>
        </authorList>
    </citation>
    <scope>NUCLEOTIDE SEQUENCE</scope>
    <source>
        <strain evidence="16">Tas13</strain>
    </source>
</reference>
<dbReference type="SUPFAM" id="SSF53732">
    <property type="entry name" value="Aconitase iron-sulfur domain"/>
    <property type="match status" value="1"/>
</dbReference>
<keyword evidence="11" id="KW-0408">Iron</keyword>
<dbReference type="InterPro" id="IPR001030">
    <property type="entry name" value="Acoase/IPM_deHydtase_lsu_aba"/>
</dbReference>
<keyword evidence="7" id="KW-0432">Leucine biosynthesis</keyword>
<comment type="subunit">
    <text evidence="5">Heterodimer of LeuC and LeuD.</text>
</comment>
<dbReference type="GO" id="GO:0009098">
    <property type="term" value="P:L-leucine biosynthetic process"/>
    <property type="evidence" value="ECO:0007669"/>
    <property type="project" value="UniProtKB-KW"/>
</dbReference>
<comment type="catalytic activity">
    <reaction evidence="1">
        <text>(2R,3S)-3-isopropylmalate = (2S)-2-isopropylmalate</text>
        <dbReference type="Rhea" id="RHEA:32287"/>
        <dbReference type="ChEBI" id="CHEBI:1178"/>
        <dbReference type="ChEBI" id="CHEBI:35121"/>
        <dbReference type="EC" id="4.2.1.33"/>
    </reaction>
</comment>
<dbReference type="PROSITE" id="PS00450">
    <property type="entry name" value="ACONITASE_1"/>
    <property type="match status" value="1"/>
</dbReference>
<evidence type="ECO:0000256" key="2">
    <source>
        <dbReference type="ARBA" id="ARBA00001966"/>
    </source>
</evidence>
<keyword evidence="12" id="KW-0411">Iron-sulfur</keyword>
<feature type="domain" description="Aconitase/3-isopropylmalate dehydratase large subunit alpha/beta/alpha" evidence="15">
    <location>
        <begin position="25"/>
        <end position="476"/>
    </location>
</feature>
<evidence type="ECO:0000256" key="9">
    <source>
        <dbReference type="ARBA" id="ARBA00022605"/>
    </source>
</evidence>
<dbReference type="AlphaFoldDB" id="A0A975Q2A6"/>
<dbReference type="PRINTS" id="PR00415">
    <property type="entry name" value="ACONITASE"/>
</dbReference>
<accession>A0A975Q2A6</accession>
<dbReference type="NCBIfam" id="NF009116">
    <property type="entry name" value="PRK12466.1"/>
    <property type="match status" value="1"/>
</dbReference>
<evidence type="ECO:0000256" key="11">
    <source>
        <dbReference type="ARBA" id="ARBA00023004"/>
    </source>
</evidence>
<evidence type="ECO:0000256" key="1">
    <source>
        <dbReference type="ARBA" id="ARBA00000491"/>
    </source>
</evidence>
<keyword evidence="10" id="KW-0479">Metal-binding</keyword>
<name>A0A975Q2A6_9SPHN</name>
<evidence type="ECO:0000259" key="15">
    <source>
        <dbReference type="Pfam" id="PF00330"/>
    </source>
</evidence>
<dbReference type="EMBL" id="CP073910">
    <property type="protein sequence ID" value="QUT06805.1"/>
    <property type="molecule type" value="Genomic_DNA"/>
</dbReference>
<dbReference type="RefSeq" id="WP_212610100.1">
    <property type="nucleotide sequence ID" value="NZ_CP073910.1"/>
</dbReference>
<evidence type="ECO:0000256" key="8">
    <source>
        <dbReference type="ARBA" id="ARBA00022485"/>
    </source>
</evidence>
<keyword evidence="17" id="KW-1185">Reference proteome</keyword>
<proteinExistence type="predicted"/>
<dbReference type="Proteomes" id="UP000681425">
    <property type="component" value="Chromosome"/>
</dbReference>
<evidence type="ECO:0000256" key="10">
    <source>
        <dbReference type="ARBA" id="ARBA00022723"/>
    </source>
</evidence>
<organism evidence="16 17">
    <name type="scientific">Sphingobium phenoxybenzoativorans</name>
    <dbReference type="NCBI Taxonomy" id="1592790"/>
    <lineage>
        <taxon>Bacteria</taxon>
        <taxon>Pseudomonadati</taxon>
        <taxon>Pseudomonadota</taxon>
        <taxon>Alphaproteobacteria</taxon>
        <taxon>Sphingomonadales</taxon>
        <taxon>Sphingomonadaceae</taxon>
        <taxon>Sphingobium</taxon>
    </lineage>
</organism>
<evidence type="ECO:0000256" key="12">
    <source>
        <dbReference type="ARBA" id="ARBA00023014"/>
    </source>
</evidence>
<dbReference type="GO" id="GO:0046872">
    <property type="term" value="F:metal ion binding"/>
    <property type="evidence" value="ECO:0007669"/>
    <property type="project" value="UniProtKB-KW"/>
</dbReference>